<dbReference type="RefSeq" id="WP_044187895.1">
    <property type="nucleotide sequence ID" value="NZ_JMCB01000005.1"/>
</dbReference>
<gene>
    <name evidence="1" type="ORF">DB31_7026</name>
</gene>
<dbReference type="EMBL" id="JMCB01000005">
    <property type="protein sequence ID" value="KFE69124.1"/>
    <property type="molecule type" value="Genomic_DNA"/>
</dbReference>
<evidence type="ECO:0000313" key="2">
    <source>
        <dbReference type="Proteomes" id="UP000028725"/>
    </source>
</evidence>
<dbReference type="PROSITE" id="PS51257">
    <property type="entry name" value="PROKAR_LIPOPROTEIN"/>
    <property type="match status" value="1"/>
</dbReference>
<evidence type="ECO:0000313" key="1">
    <source>
        <dbReference type="EMBL" id="KFE69124.1"/>
    </source>
</evidence>
<organism evidence="1 2">
    <name type="scientific">Hyalangium minutum</name>
    <dbReference type="NCBI Taxonomy" id="394096"/>
    <lineage>
        <taxon>Bacteria</taxon>
        <taxon>Pseudomonadati</taxon>
        <taxon>Myxococcota</taxon>
        <taxon>Myxococcia</taxon>
        <taxon>Myxococcales</taxon>
        <taxon>Cystobacterineae</taxon>
        <taxon>Archangiaceae</taxon>
        <taxon>Hyalangium</taxon>
    </lineage>
</organism>
<keyword evidence="2" id="KW-1185">Reference proteome</keyword>
<dbReference type="AlphaFoldDB" id="A0A085WN61"/>
<evidence type="ECO:0008006" key="3">
    <source>
        <dbReference type="Google" id="ProtNLM"/>
    </source>
</evidence>
<name>A0A085WN61_9BACT</name>
<protein>
    <recommendedName>
        <fullName evidence="3">Lipoprotein</fullName>
    </recommendedName>
</protein>
<dbReference type="STRING" id="394096.DB31_7026"/>
<dbReference type="Proteomes" id="UP000028725">
    <property type="component" value="Unassembled WGS sequence"/>
</dbReference>
<reference evidence="1 2" key="1">
    <citation type="submission" date="2014-04" db="EMBL/GenBank/DDBJ databases">
        <title>Genome assembly of Hyalangium minutum DSM 14724.</title>
        <authorList>
            <person name="Sharma G."/>
            <person name="Subramanian S."/>
        </authorList>
    </citation>
    <scope>NUCLEOTIDE SEQUENCE [LARGE SCALE GENOMIC DNA]</scope>
    <source>
        <strain evidence="1 2">DSM 14724</strain>
    </source>
</reference>
<sequence>MNRLLLCAAVSLLSGCELSGLEQEEEVPPEWPQYYCGFELIDLKQVKSTNPGHGNQRLDRGTTCWVIDFDEDPQTLSGTVTLQRQMGTTSDGRPVGCTFKGLSNQVRAELTEGTCLIPTETGFARFELTTPASFNPRAATGSQAVLDGTWFEQRGQDFIRSKATYGLYPQSQAQKATVDGYPESAKKILSFANDWPGCGASRCFKVAFGGKGQLVESDSNHCASVLGWFPDPFAVVIDQRGHLAFADNAASVEEENWLAGGPSLTGCGSFAFTGERPSPYSTYEVKWNAAGAGEMSMDHTIFHTQNNLTKICRTRWKTELTACD</sequence>
<comment type="caution">
    <text evidence="1">The sequence shown here is derived from an EMBL/GenBank/DDBJ whole genome shotgun (WGS) entry which is preliminary data.</text>
</comment>
<proteinExistence type="predicted"/>
<accession>A0A085WN61</accession>
<dbReference type="OrthoDB" id="10005258at2"/>